<organism evidence="2 3">
    <name type="scientific">Actinomadura adrarensis</name>
    <dbReference type="NCBI Taxonomy" id="1819600"/>
    <lineage>
        <taxon>Bacteria</taxon>
        <taxon>Bacillati</taxon>
        <taxon>Actinomycetota</taxon>
        <taxon>Actinomycetes</taxon>
        <taxon>Streptosporangiales</taxon>
        <taxon>Thermomonosporaceae</taxon>
        <taxon>Actinomadura</taxon>
    </lineage>
</organism>
<reference evidence="3" key="1">
    <citation type="journal article" date="2019" name="Int. J. Syst. Evol. Microbiol.">
        <title>The Global Catalogue of Microorganisms (GCM) 10K type strain sequencing project: providing services to taxonomists for standard genome sequencing and annotation.</title>
        <authorList>
            <consortium name="The Broad Institute Genomics Platform"/>
            <consortium name="The Broad Institute Genome Sequencing Center for Infectious Disease"/>
            <person name="Wu L."/>
            <person name="Ma J."/>
        </authorList>
    </citation>
    <scope>NUCLEOTIDE SEQUENCE [LARGE SCALE GENOMIC DNA]</scope>
    <source>
        <strain evidence="3">JCM 31696</strain>
    </source>
</reference>
<sequence length="125" mass="13825">PTTTRSVALGAEPDPMPHASVGPVTQVRPQEAGYAGFEETARLWLDTAVSRRDLRPAIVTTFIQAVGHDQVKARVMVQLARGWAASGPGRRDVRDALFTRLLEPPWQRLLFVLWVRLCGRDLGTP</sequence>
<dbReference type="Proteomes" id="UP001597083">
    <property type="component" value="Unassembled WGS sequence"/>
</dbReference>
<accession>A0ABW3CAH3</accession>
<keyword evidence="3" id="KW-1185">Reference proteome</keyword>
<evidence type="ECO:0000256" key="1">
    <source>
        <dbReference type="SAM" id="MobiDB-lite"/>
    </source>
</evidence>
<comment type="caution">
    <text evidence="2">The sequence shown here is derived from an EMBL/GenBank/DDBJ whole genome shotgun (WGS) entry which is preliminary data.</text>
</comment>
<evidence type="ECO:0000313" key="2">
    <source>
        <dbReference type="EMBL" id="MFD0850929.1"/>
    </source>
</evidence>
<gene>
    <name evidence="2" type="ORF">ACFQ07_01705</name>
</gene>
<feature type="region of interest" description="Disordered" evidence="1">
    <location>
        <begin position="1"/>
        <end position="23"/>
    </location>
</feature>
<feature type="non-terminal residue" evidence="2">
    <location>
        <position position="1"/>
    </location>
</feature>
<name>A0ABW3CAH3_9ACTN</name>
<evidence type="ECO:0000313" key="3">
    <source>
        <dbReference type="Proteomes" id="UP001597083"/>
    </source>
</evidence>
<dbReference type="EMBL" id="JBHTIR010000193">
    <property type="protein sequence ID" value="MFD0850929.1"/>
    <property type="molecule type" value="Genomic_DNA"/>
</dbReference>
<proteinExistence type="predicted"/>
<protein>
    <submittedName>
        <fullName evidence="2">Uncharacterized protein</fullName>
    </submittedName>
</protein>